<dbReference type="EMBL" id="QWFX01000006">
    <property type="protein sequence ID" value="RIJ30665.1"/>
    <property type="molecule type" value="Genomic_DNA"/>
</dbReference>
<dbReference type="InterPro" id="IPR001647">
    <property type="entry name" value="HTH_TetR"/>
</dbReference>
<dbReference type="GO" id="GO:0003677">
    <property type="term" value="F:DNA binding"/>
    <property type="evidence" value="ECO:0007669"/>
    <property type="project" value="UniProtKB-UniRule"/>
</dbReference>
<dbReference type="PANTHER" id="PTHR43479:SF11">
    <property type="entry name" value="ACREF_ENVCD OPERON REPRESSOR-RELATED"/>
    <property type="match status" value="1"/>
</dbReference>
<dbReference type="Pfam" id="PF00440">
    <property type="entry name" value="TetR_N"/>
    <property type="match status" value="1"/>
</dbReference>
<dbReference type="OrthoDB" id="9811084at2"/>
<feature type="DNA-binding region" description="H-T-H motif" evidence="2">
    <location>
        <begin position="42"/>
        <end position="61"/>
    </location>
</feature>
<sequence>MTTIAKASGSGGKRALTKAANRQAILAAARQVFARIGFDATTVRDIIRETDLAAGTFYNYFRSKEEVFEAIAGESARRFRPMLQTVREEARSFEDYIRAAYKAYFSFLKSENEEAFRRGEPHMALIGVRVDTPEMHAIFDEIRQDLEEVARNADISLEDSEFLTAAAIGIARELGDHMLQRRPVDVDGAAKFATTLLLDGLKALATQSTR</sequence>
<proteinExistence type="predicted"/>
<dbReference type="RefSeq" id="WP_119375973.1">
    <property type="nucleotide sequence ID" value="NZ_QWFX01000006.1"/>
</dbReference>
<organism evidence="4 5">
    <name type="scientific">Henriciella mobilis</name>
    <dbReference type="NCBI Taxonomy" id="2305467"/>
    <lineage>
        <taxon>Bacteria</taxon>
        <taxon>Pseudomonadati</taxon>
        <taxon>Pseudomonadota</taxon>
        <taxon>Alphaproteobacteria</taxon>
        <taxon>Hyphomonadales</taxon>
        <taxon>Hyphomonadaceae</taxon>
        <taxon>Henriciella</taxon>
    </lineage>
</organism>
<dbReference type="AlphaFoldDB" id="A0A399RLS1"/>
<feature type="domain" description="HTH tetR-type" evidence="3">
    <location>
        <begin position="19"/>
        <end position="79"/>
    </location>
</feature>
<evidence type="ECO:0000256" key="2">
    <source>
        <dbReference type="PROSITE-ProRule" id="PRU00335"/>
    </source>
</evidence>
<dbReference type="Gene3D" id="1.10.357.10">
    <property type="entry name" value="Tetracycline Repressor, domain 2"/>
    <property type="match status" value="1"/>
</dbReference>
<keyword evidence="5" id="KW-1185">Reference proteome</keyword>
<reference evidence="4 5" key="1">
    <citation type="submission" date="2018-08" db="EMBL/GenBank/DDBJ databases">
        <title>Henriciella mobilis sp. nov., isolated from seawater.</title>
        <authorList>
            <person name="Cheng H."/>
            <person name="Wu Y.-H."/>
            <person name="Xu X.-W."/>
            <person name="Guo L.-L."/>
        </authorList>
    </citation>
    <scope>NUCLEOTIDE SEQUENCE [LARGE SCALE GENOMIC DNA]</scope>
    <source>
        <strain evidence="4 5">JN25</strain>
    </source>
</reference>
<dbReference type="PROSITE" id="PS01081">
    <property type="entry name" value="HTH_TETR_1"/>
    <property type="match status" value="1"/>
</dbReference>
<dbReference type="InterPro" id="IPR023772">
    <property type="entry name" value="DNA-bd_HTH_TetR-type_CS"/>
</dbReference>
<dbReference type="PROSITE" id="PS50977">
    <property type="entry name" value="HTH_TETR_2"/>
    <property type="match status" value="1"/>
</dbReference>
<comment type="caution">
    <text evidence="4">The sequence shown here is derived from an EMBL/GenBank/DDBJ whole genome shotgun (WGS) entry which is preliminary data.</text>
</comment>
<dbReference type="PRINTS" id="PR00455">
    <property type="entry name" value="HTHTETR"/>
</dbReference>
<evidence type="ECO:0000256" key="1">
    <source>
        <dbReference type="ARBA" id="ARBA00023125"/>
    </source>
</evidence>
<dbReference type="InterPro" id="IPR009057">
    <property type="entry name" value="Homeodomain-like_sf"/>
</dbReference>
<protein>
    <submittedName>
        <fullName evidence="4">TetR/AcrR family transcriptional regulator</fullName>
    </submittedName>
</protein>
<evidence type="ECO:0000313" key="4">
    <source>
        <dbReference type="EMBL" id="RIJ30665.1"/>
    </source>
</evidence>
<dbReference type="SUPFAM" id="SSF46689">
    <property type="entry name" value="Homeodomain-like"/>
    <property type="match status" value="1"/>
</dbReference>
<name>A0A399RLS1_9PROT</name>
<dbReference type="PANTHER" id="PTHR43479">
    <property type="entry name" value="ACREF/ENVCD OPERON REPRESSOR-RELATED"/>
    <property type="match status" value="1"/>
</dbReference>
<evidence type="ECO:0000259" key="3">
    <source>
        <dbReference type="PROSITE" id="PS50977"/>
    </source>
</evidence>
<evidence type="ECO:0000313" key="5">
    <source>
        <dbReference type="Proteomes" id="UP000266385"/>
    </source>
</evidence>
<dbReference type="InterPro" id="IPR050624">
    <property type="entry name" value="HTH-type_Tx_Regulator"/>
</dbReference>
<gene>
    <name evidence="4" type="ORF">D1223_08595</name>
</gene>
<dbReference type="Proteomes" id="UP000266385">
    <property type="component" value="Unassembled WGS sequence"/>
</dbReference>
<keyword evidence="1 2" id="KW-0238">DNA-binding</keyword>
<accession>A0A399RLS1</accession>